<organism evidence="4">
    <name type="scientific">Anisakis simplex</name>
    <name type="common">Herring worm</name>
    <dbReference type="NCBI Taxonomy" id="6269"/>
    <lineage>
        <taxon>Eukaryota</taxon>
        <taxon>Metazoa</taxon>
        <taxon>Ecdysozoa</taxon>
        <taxon>Nematoda</taxon>
        <taxon>Chromadorea</taxon>
        <taxon>Rhabditida</taxon>
        <taxon>Spirurina</taxon>
        <taxon>Ascaridomorpha</taxon>
        <taxon>Ascaridoidea</taxon>
        <taxon>Anisakidae</taxon>
        <taxon>Anisakis</taxon>
        <taxon>Anisakis simplex complex</taxon>
    </lineage>
</organism>
<keyword evidence="3" id="KW-1185">Reference proteome</keyword>
<feature type="region of interest" description="Disordered" evidence="1">
    <location>
        <begin position="44"/>
        <end position="82"/>
    </location>
</feature>
<reference evidence="2 3" key="2">
    <citation type="submission" date="2018-11" db="EMBL/GenBank/DDBJ databases">
        <authorList>
            <consortium name="Pathogen Informatics"/>
        </authorList>
    </citation>
    <scope>NUCLEOTIDE SEQUENCE [LARGE SCALE GENOMIC DNA]</scope>
</reference>
<sequence>MGQQDMSAIMDYIDKLEYEDKVDYSFLYQKLRNAASAAKLNINAPFDWEEEGTTTEDRTSSATSSTMPTMPAKPKSKRKTKK</sequence>
<proteinExistence type="predicted"/>
<evidence type="ECO:0000313" key="2">
    <source>
        <dbReference type="EMBL" id="VDK75843.1"/>
    </source>
</evidence>
<dbReference type="EMBL" id="UYRR01039217">
    <property type="protein sequence ID" value="VDK75843.1"/>
    <property type="molecule type" value="Genomic_DNA"/>
</dbReference>
<dbReference type="AlphaFoldDB" id="A0A0M3KIV4"/>
<reference evidence="4" key="1">
    <citation type="submission" date="2017-02" db="UniProtKB">
        <authorList>
            <consortium name="WormBaseParasite"/>
        </authorList>
    </citation>
    <scope>IDENTIFICATION</scope>
</reference>
<evidence type="ECO:0000313" key="3">
    <source>
        <dbReference type="Proteomes" id="UP000267096"/>
    </source>
</evidence>
<protein>
    <submittedName>
        <fullName evidence="4">FoP_duplication domain-containing protein</fullName>
    </submittedName>
</protein>
<name>A0A0M3KIV4_ANISI</name>
<dbReference type="OrthoDB" id="5872528at2759"/>
<dbReference type="Gene3D" id="1.10.510.10">
    <property type="entry name" value="Transferase(Phosphotransferase) domain 1"/>
    <property type="match status" value="1"/>
</dbReference>
<dbReference type="WBParaSite" id="ASIM_0002092601-mRNA-1">
    <property type="protein sequence ID" value="ASIM_0002092601-mRNA-1"/>
    <property type="gene ID" value="ASIM_0002092601"/>
</dbReference>
<dbReference type="Proteomes" id="UP000267096">
    <property type="component" value="Unassembled WGS sequence"/>
</dbReference>
<accession>A0A0M3KIV4</accession>
<evidence type="ECO:0000256" key="1">
    <source>
        <dbReference type="SAM" id="MobiDB-lite"/>
    </source>
</evidence>
<feature type="compositionally biased region" description="Low complexity" evidence="1">
    <location>
        <begin position="60"/>
        <end position="73"/>
    </location>
</feature>
<evidence type="ECO:0000313" key="4">
    <source>
        <dbReference type="WBParaSite" id="ASIM_0002092601-mRNA-1"/>
    </source>
</evidence>
<gene>
    <name evidence="2" type="ORF">ASIM_LOCUS20302</name>
</gene>